<dbReference type="EMBL" id="OX596095">
    <property type="protein sequence ID" value="CAM9481367.1"/>
    <property type="molecule type" value="Genomic_DNA"/>
</dbReference>
<dbReference type="Proteomes" id="UP001162501">
    <property type="component" value="Chromosome 11"/>
</dbReference>
<feature type="non-terminal residue" evidence="1">
    <location>
        <position position="1"/>
    </location>
</feature>
<proteinExistence type="predicted"/>
<accession>A0AC59Y8I4</accession>
<sequence>ALESHASCVILGKSQLGRSVRKGGMQRVPESSGGMCAKTRRLVQGTARPLWDWGWPCTG</sequence>
<organism evidence="1 2">
    <name type="scientific">Rangifer tarandus platyrhynchus</name>
    <name type="common">Svalbard reindeer</name>
    <dbReference type="NCBI Taxonomy" id="3082113"/>
    <lineage>
        <taxon>Eukaryota</taxon>
        <taxon>Metazoa</taxon>
        <taxon>Chordata</taxon>
        <taxon>Craniata</taxon>
        <taxon>Vertebrata</taxon>
        <taxon>Euteleostomi</taxon>
        <taxon>Mammalia</taxon>
        <taxon>Eutheria</taxon>
        <taxon>Laurasiatheria</taxon>
        <taxon>Artiodactyla</taxon>
        <taxon>Ruminantia</taxon>
        <taxon>Pecora</taxon>
        <taxon>Cervidae</taxon>
        <taxon>Odocoileinae</taxon>
        <taxon>Rangifer</taxon>
    </lineage>
</organism>
<feature type="non-terminal residue" evidence="1">
    <location>
        <position position="59"/>
    </location>
</feature>
<evidence type="ECO:0000313" key="2">
    <source>
        <dbReference type="Proteomes" id="UP001162501"/>
    </source>
</evidence>
<evidence type="ECO:0000313" key="1">
    <source>
        <dbReference type="EMBL" id="CAM9481367.1"/>
    </source>
</evidence>
<protein>
    <submittedName>
        <fullName evidence="1">Uncharacterized protein</fullName>
    </submittedName>
</protein>
<reference evidence="1" key="2">
    <citation type="submission" date="2025-03" db="EMBL/GenBank/DDBJ databases">
        <authorList>
            <consortium name="ELIXIR-Norway"/>
            <consortium name="Elixir Norway"/>
        </authorList>
    </citation>
    <scope>NUCLEOTIDE SEQUENCE</scope>
</reference>
<name>A0AC59Y8I4_RANTA</name>
<reference evidence="1" key="1">
    <citation type="submission" date="2023-05" db="EMBL/GenBank/DDBJ databases">
        <authorList>
            <consortium name="ELIXIR-Norway"/>
        </authorList>
    </citation>
    <scope>NUCLEOTIDE SEQUENCE</scope>
</reference>
<gene>
    <name evidence="1" type="ORF">MRATA1EN22A_LOCUS3116</name>
</gene>